<dbReference type="GO" id="GO:0005886">
    <property type="term" value="C:plasma membrane"/>
    <property type="evidence" value="ECO:0000318"/>
    <property type="project" value="GO_Central"/>
</dbReference>
<dbReference type="Gene3D" id="1.20.1070.10">
    <property type="entry name" value="Rhodopsin 7-helix transmembrane proteins"/>
    <property type="match status" value="1"/>
</dbReference>
<evidence type="ECO:0000256" key="4">
    <source>
        <dbReference type="ARBA" id="ARBA00022989"/>
    </source>
</evidence>
<dbReference type="OrthoDB" id="5954506at2759"/>
<evidence type="ECO:0000256" key="1">
    <source>
        <dbReference type="ARBA" id="ARBA00004651"/>
    </source>
</evidence>
<dbReference type="AlphaFoldDB" id="A7RKZ2"/>
<dbReference type="GO" id="GO:0001609">
    <property type="term" value="F:G protein-coupled adenosine receptor activity"/>
    <property type="evidence" value="ECO:0000318"/>
    <property type="project" value="GO_Central"/>
</dbReference>
<dbReference type="eggNOG" id="KOG3656">
    <property type="taxonomic scope" value="Eukaryota"/>
</dbReference>
<evidence type="ECO:0000256" key="7">
    <source>
        <dbReference type="SAM" id="Phobius"/>
    </source>
</evidence>
<keyword evidence="4 7" id="KW-1133">Transmembrane helix</keyword>
<evidence type="ECO:0000256" key="6">
    <source>
        <dbReference type="SAM" id="MobiDB-lite"/>
    </source>
</evidence>
<dbReference type="GO" id="GO:0007186">
    <property type="term" value="P:G protein-coupled receptor signaling pathway"/>
    <property type="evidence" value="ECO:0000318"/>
    <property type="project" value="GO_Central"/>
</dbReference>
<dbReference type="SMART" id="SM01381">
    <property type="entry name" value="7TM_GPCR_Srsx"/>
    <property type="match status" value="1"/>
</dbReference>
<dbReference type="Pfam" id="PF00001">
    <property type="entry name" value="7tm_1"/>
    <property type="match status" value="1"/>
</dbReference>
<name>A7RKZ2_NEMVE</name>
<dbReference type="PRINTS" id="PR00237">
    <property type="entry name" value="GPCRRHODOPSN"/>
</dbReference>
<feature type="transmembrane region" description="Helical" evidence="7">
    <location>
        <begin position="30"/>
        <end position="55"/>
    </location>
</feature>
<dbReference type="InterPro" id="IPR017452">
    <property type="entry name" value="GPCR_Rhodpsn_7TM"/>
</dbReference>
<dbReference type="EMBL" id="DS469517">
    <property type="protein sequence ID" value="EDO47768.1"/>
    <property type="molecule type" value="Genomic_DNA"/>
</dbReference>
<organism evidence="9 10">
    <name type="scientific">Nematostella vectensis</name>
    <name type="common">Starlet sea anemone</name>
    <dbReference type="NCBI Taxonomy" id="45351"/>
    <lineage>
        <taxon>Eukaryota</taxon>
        <taxon>Metazoa</taxon>
        <taxon>Cnidaria</taxon>
        <taxon>Anthozoa</taxon>
        <taxon>Hexacorallia</taxon>
        <taxon>Actiniaria</taxon>
        <taxon>Edwardsiidae</taxon>
        <taxon>Nematostella</taxon>
    </lineage>
</organism>
<accession>A7RKZ2</accession>
<evidence type="ECO:0000256" key="3">
    <source>
        <dbReference type="ARBA" id="ARBA00022692"/>
    </source>
</evidence>
<evidence type="ECO:0000259" key="8">
    <source>
        <dbReference type="PROSITE" id="PS50262"/>
    </source>
</evidence>
<dbReference type="OMA" id="TERETQX"/>
<feature type="region of interest" description="Disordered" evidence="6">
    <location>
        <begin position="333"/>
        <end position="352"/>
    </location>
</feature>
<keyword evidence="3 7" id="KW-0812">Transmembrane</keyword>
<feature type="transmembrane region" description="Helical" evidence="7">
    <location>
        <begin position="244"/>
        <end position="267"/>
    </location>
</feature>
<proteinExistence type="predicted"/>
<dbReference type="Proteomes" id="UP000001593">
    <property type="component" value="Unassembled WGS sequence"/>
</dbReference>
<feature type="domain" description="G-protein coupled receptors family 1 profile" evidence="8">
    <location>
        <begin position="46"/>
        <end position="295"/>
    </location>
</feature>
<protein>
    <recommendedName>
        <fullName evidence="8">G-protein coupled receptors family 1 profile domain-containing protein</fullName>
    </recommendedName>
</protein>
<evidence type="ECO:0000256" key="2">
    <source>
        <dbReference type="ARBA" id="ARBA00022475"/>
    </source>
</evidence>
<feature type="transmembrane region" description="Helical" evidence="7">
    <location>
        <begin position="67"/>
        <end position="86"/>
    </location>
</feature>
<dbReference type="PROSITE" id="PS50262">
    <property type="entry name" value="G_PROTEIN_RECEP_F1_2"/>
    <property type="match status" value="1"/>
</dbReference>
<sequence>MNVTGINTSKSCLFFEVNSDRDPSFFTMNIVVAVLNVIFGFIAVFANALIMYVIWKNPVLHSPSNTLLCCLALADFLVGLLAQPAFVIHKIGEILDDFDIYCATRVIAEFVGVLTASVSILTLAAISVERLLAIRLHLRYKELVTTLRVLKLVALIWVFVILLLIARLVIANEKVFFSFSLPLVLASLLVTIVAYIFIFRVVLRHQSVIEAHSATPANHQTHNGRRQTLAFNFLKYKKSTLTMCYILGIFLLCYLPMVVVVLLRGIVQYSLAMKIAYFTSTTIVNLNSSINPVVYCWRVTNIRCAVKRTLSKMVGERWQGEFELTDFGNATKRSQGVGNNRDGQLATQTTSQ</sequence>
<keyword evidence="10" id="KW-1185">Reference proteome</keyword>
<dbReference type="STRING" id="45351.A7RKZ2"/>
<feature type="transmembrane region" description="Helical" evidence="7">
    <location>
        <begin position="149"/>
        <end position="170"/>
    </location>
</feature>
<evidence type="ECO:0000313" key="9">
    <source>
        <dbReference type="EMBL" id="EDO47768.1"/>
    </source>
</evidence>
<dbReference type="KEGG" id="nve:5520044"/>
<dbReference type="CDD" id="cd00637">
    <property type="entry name" value="7tm_classA_rhodopsin-like"/>
    <property type="match status" value="1"/>
</dbReference>
<keyword evidence="2" id="KW-1003">Cell membrane</keyword>
<keyword evidence="5 7" id="KW-0472">Membrane</keyword>
<dbReference type="InterPro" id="IPR000276">
    <property type="entry name" value="GPCR_Rhodpsn"/>
</dbReference>
<evidence type="ECO:0000313" key="10">
    <source>
        <dbReference type="Proteomes" id="UP000001593"/>
    </source>
</evidence>
<dbReference type="SUPFAM" id="SSF81321">
    <property type="entry name" value="Family A G protein-coupled receptor-like"/>
    <property type="match status" value="1"/>
</dbReference>
<feature type="transmembrane region" description="Helical" evidence="7">
    <location>
        <begin position="106"/>
        <end position="128"/>
    </location>
</feature>
<comment type="subcellular location">
    <subcellularLocation>
        <location evidence="1">Cell membrane</location>
        <topology evidence="1">Multi-pass membrane protein</topology>
    </subcellularLocation>
</comment>
<dbReference type="HOGENOM" id="CLU_009579_14_1_1"/>
<gene>
    <name evidence="9" type="ORF">NEMVEDRAFT_v1g198624</name>
</gene>
<dbReference type="PANTHER" id="PTHR22750">
    <property type="entry name" value="G-PROTEIN COUPLED RECEPTOR"/>
    <property type="match status" value="1"/>
</dbReference>
<dbReference type="InParanoid" id="A7RKZ2"/>
<feature type="transmembrane region" description="Helical" evidence="7">
    <location>
        <begin position="176"/>
        <end position="198"/>
    </location>
</feature>
<dbReference type="PhylomeDB" id="A7RKZ2"/>
<evidence type="ECO:0000256" key="5">
    <source>
        <dbReference type="ARBA" id="ARBA00023136"/>
    </source>
</evidence>
<reference evidence="9 10" key="1">
    <citation type="journal article" date="2007" name="Science">
        <title>Sea anemone genome reveals ancestral eumetazoan gene repertoire and genomic organization.</title>
        <authorList>
            <person name="Putnam N.H."/>
            <person name="Srivastava M."/>
            <person name="Hellsten U."/>
            <person name="Dirks B."/>
            <person name="Chapman J."/>
            <person name="Salamov A."/>
            <person name="Terry A."/>
            <person name="Shapiro H."/>
            <person name="Lindquist E."/>
            <person name="Kapitonov V.V."/>
            <person name="Jurka J."/>
            <person name="Genikhovich G."/>
            <person name="Grigoriev I.V."/>
            <person name="Lucas S.M."/>
            <person name="Steele R.E."/>
            <person name="Finnerty J.R."/>
            <person name="Technau U."/>
            <person name="Martindale M.Q."/>
            <person name="Rokhsar D.S."/>
        </authorList>
    </citation>
    <scope>NUCLEOTIDE SEQUENCE [LARGE SCALE GENOMIC DNA]</scope>
    <source>
        <strain evidence="10">CH2 X CH6</strain>
    </source>
</reference>